<protein>
    <submittedName>
        <fullName evidence="2">Uncharacterized protein</fullName>
    </submittedName>
</protein>
<dbReference type="AlphaFoldDB" id="A0AAD5YH99"/>
<organism evidence="2 3">
    <name type="scientific">Meripilus lineatus</name>
    <dbReference type="NCBI Taxonomy" id="2056292"/>
    <lineage>
        <taxon>Eukaryota</taxon>
        <taxon>Fungi</taxon>
        <taxon>Dikarya</taxon>
        <taxon>Basidiomycota</taxon>
        <taxon>Agaricomycotina</taxon>
        <taxon>Agaricomycetes</taxon>
        <taxon>Polyporales</taxon>
        <taxon>Meripilaceae</taxon>
        <taxon>Meripilus</taxon>
    </lineage>
</organism>
<feature type="compositionally biased region" description="Low complexity" evidence="1">
    <location>
        <begin position="106"/>
        <end position="140"/>
    </location>
</feature>
<proteinExistence type="predicted"/>
<reference evidence="2" key="1">
    <citation type="submission" date="2022-07" db="EMBL/GenBank/DDBJ databases">
        <title>Genome Sequence of Physisporinus lineatus.</title>
        <authorList>
            <person name="Buettner E."/>
        </authorList>
    </citation>
    <scope>NUCLEOTIDE SEQUENCE</scope>
    <source>
        <strain evidence="2">VT162</strain>
    </source>
</reference>
<dbReference type="Proteomes" id="UP001212997">
    <property type="component" value="Unassembled WGS sequence"/>
</dbReference>
<evidence type="ECO:0000313" key="2">
    <source>
        <dbReference type="EMBL" id="KAJ3481862.1"/>
    </source>
</evidence>
<dbReference type="EMBL" id="JANAWD010000300">
    <property type="protein sequence ID" value="KAJ3481862.1"/>
    <property type="molecule type" value="Genomic_DNA"/>
</dbReference>
<gene>
    <name evidence="2" type="ORF">NLI96_g7373</name>
</gene>
<evidence type="ECO:0000313" key="3">
    <source>
        <dbReference type="Proteomes" id="UP001212997"/>
    </source>
</evidence>
<comment type="caution">
    <text evidence="2">The sequence shown here is derived from an EMBL/GenBank/DDBJ whole genome shotgun (WGS) entry which is preliminary data.</text>
</comment>
<name>A0AAD5YH99_9APHY</name>
<evidence type="ECO:0000256" key="1">
    <source>
        <dbReference type="SAM" id="MobiDB-lite"/>
    </source>
</evidence>
<keyword evidence="3" id="KW-1185">Reference proteome</keyword>
<sequence length="178" mass="19623">MTPAPSPLPRAPALKASPSTRSTATINTRLRNRSAALAALEGRGGHAGSHRRHHQRPRNFMSMSDDDDDEPQSTYMDEEILKRKLLWVLNEEEGLVIPPETENVKVSPSPYSSSVSPPRGRSECTSGSCRTSSSTPSSSSKRSRRSTIESFFSPLTNFIDLKDDDLSSSWRSFVQLSS</sequence>
<feature type="region of interest" description="Disordered" evidence="1">
    <location>
        <begin position="97"/>
        <end position="146"/>
    </location>
</feature>
<feature type="compositionally biased region" description="Basic residues" evidence="1">
    <location>
        <begin position="48"/>
        <end position="57"/>
    </location>
</feature>
<feature type="region of interest" description="Disordered" evidence="1">
    <location>
        <begin position="1"/>
        <end position="76"/>
    </location>
</feature>
<accession>A0AAD5YH99</accession>
<feature type="compositionally biased region" description="Pro residues" evidence="1">
    <location>
        <begin position="1"/>
        <end position="10"/>
    </location>
</feature>